<gene>
    <name evidence="1" type="ORF">RFI_15107</name>
</gene>
<dbReference type="Proteomes" id="UP000023152">
    <property type="component" value="Unassembled WGS sequence"/>
</dbReference>
<protein>
    <submittedName>
        <fullName evidence="1">Uncharacterized protein</fullName>
    </submittedName>
</protein>
<organism evidence="1 2">
    <name type="scientific">Reticulomyxa filosa</name>
    <dbReference type="NCBI Taxonomy" id="46433"/>
    <lineage>
        <taxon>Eukaryota</taxon>
        <taxon>Sar</taxon>
        <taxon>Rhizaria</taxon>
        <taxon>Retaria</taxon>
        <taxon>Foraminifera</taxon>
        <taxon>Monothalamids</taxon>
        <taxon>Reticulomyxidae</taxon>
        <taxon>Reticulomyxa</taxon>
    </lineage>
</organism>
<keyword evidence="2" id="KW-1185">Reference proteome</keyword>
<dbReference type="EMBL" id="ASPP01011040">
    <property type="protein sequence ID" value="ETO22097.1"/>
    <property type="molecule type" value="Genomic_DNA"/>
</dbReference>
<dbReference type="Gene3D" id="1.10.8.60">
    <property type="match status" value="1"/>
</dbReference>
<evidence type="ECO:0000313" key="1">
    <source>
        <dbReference type="EMBL" id="ETO22097.1"/>
    </source>
</evidence>
<name>X6N9W7_RETFI</name>
<evidence type="ECO:0000313" key="2">
    <source>
        <dbReference type="Proteomes" id="UP000023152"/>
    </source>
</evidence>
<dbReference type="AlphaFoldDB" id="X6N9W7"/>
<accession>X6N9W7</accession>
<dbReference type="OrthoDB" id="10042665at2759"/>
<dbReference type="InterPro" id="IPR027417">
    <property type="entry name" value="P-loop_NTPase"/>
</dbReference>
<dbReference type="SUPFAM" id="SSF52540">
    <property type="entry name" value="P-loop containing nucleoside triphosphate hydrolases"/>
    <property type="match status" value="1"/>
</dbReference>
<proteinExistence type="predicted"/>
<reference evidence="1 2" key="1">
    <citation type="journal article" date="2013" name="Curr. Biol.">
        <title>The Genome of the Foraminiferan Reticulomyxa filosa.</title>
        <authorList>
            <person name="Glockner G."/>
            <person name="Hulsmann N."/>
            <person name="Schleicher M."/>
            <person name="Noegel A.A."/>
            <person name="Eichinger L."/>
            <person name="Gallinger C."/>
            <person name="Pawlowski J."/>
            <person name="Sierra R."/>
            <person name="Euteneuer U."/>
            <person name="Pillet L."/>
            <person name="Moustafa A."/>
            <person name="Platzer M."/>
            <person name="Groth M."/>
            <person name="Szafranski K."/>
            <person name="Schliwa M."/>
        </authorList>
    </citation>
    <scope>NUCLEOTIDE SEQUENCE [LARGE SCALE GENOMIC DNA]</scope>
</reference>
<sequence length="201" mass="23008">MKVLSCAEMLVSSSRSIDVGTVHSRRHKMSWERLFSEVNTGALFVVRNCELLFSDSVMNVGTLGYIIHQLKRSTSTFIFVFDGQFEHGDVVNLNQAQKGLLHLFHFVIRFEKPSLSMRTRLWKSLVPKNTPVMSDVDFDELSKQFSDFVQTDIMATIHMAAATACLRQKGDCILKMEDLLKAGERHKEKRLSKDFRGIIYT</sequence>
<comment type="caution">
    <text evidence="1">The sequence shown here is derived from an EMBL/GenBank/DDBJ whole genome shotgun (WGS) entry which is preliminary data.</text>
</comment>